<proteinExistence type="predicted"/>
<dbReference type="InterPro" id="IPR011990">
    <property type="entry name" value="TPR-like_helical_dom_sf"/>
</dbReference>
<feature type="compositionally biased region" description="Polar residues" evidence="2">
    <location>
        <begin position="70"/>
        <end position="87"/>
    </location>
</feature>
<feature type="compositionally biased region" description="Low complexity" evidence="2">
    <location>
        <begin position="102"/>
        <end position="122"/>
    </location>
</feature>
<dbReference type="SMART" id="SM00028">
    <property type="entry name" value="TPR"/>
    <property type="match status" value="2"/>
</dbReference>
<keyword evidence="1" id="KW-0802">TPR repeat</keyword>
<feature type="region of interest" description="Disordered" evidence="2">
    <location>
        <begin position="70"/>
        <end position="154"/>
    </location>
</feature>
<organism evidence="4 5">
    <name type="scientific">Ignatzschineria indica</name>
    <dbReference type="NCBI Taxonomy" id="472583"/>
    <lineage>
        <taxon>Bacteria</taxon>
        <taxon>Pseudomonadati</taxon>
        <taxon>Pseudomonadota</taxon>
        <taxon>Gammaproteobacteria</taxon>
        <taxon>Cardiobacteriales</taxon>
        <taxon>Ignatzschineriaceae</taxon>
        <taxon>Ignatzschineria</taxon>
    </lineage>
</organism>
<reference evidence="4 5" key="1">
    <citation type="journal article" date="2018" name="Genome Announc.">
        <title>Ignatzschineria cameli sp. nov., isolated from necrotic foot tissue of dromedaries (Camelus dromedarius) and associated maggots (Wohlfahrtia species) in Dubai.</title>
        <authorList>
            <person name="Tsang C.C."/>
            <person name="Tang J.Y."/>
            <person name="Fong J.Y."/>
            <person name="Kinne J."/>
            <person name="Lee H.H."/>
            <person name="Joseph M."/>
            <person name="Jose S."/>
            <person name="Schuster R.K."/>
            <person name="Tang Y."/>
            <person name="Sivakumar S."/>
            <person name="Chen J.H."/>
            <person name="Teng J.L."/>
            <person name="Lau S.K."/>
            <person name="Wernery U."/>
            <person name="Woo P.C."/>
        </authorList>
    </citation>
    <scope>NUCLEOTIDE SEQUENCE [LARGE SCALE GENOMIC DNA]</scope>
    <source>
        <strain evidence="4 5">KCTC 22643</strain>
    </source>
</reference>
<feature type="compositionally biased region" description="Pro residues" evidence="2">
    <location>
        <begin position="139"/>
        <end position="153"/>
    </location>
</feature>
<sequence length="248" mass="26131">MMQQNLFKDIFVKRNAIFLISLLVLTACAATAPEGARVRPIQGQPYEPSFPDNSGAVKAYALQDSPVQAPQSNEVGFLGSQQPQQTPMEAPVFPAPSSSNWPATTAGTATPQATFPATTAPAPAIPAPNSGVKTAAATPPAPATPVAPTPPAAPSGGNAVKVLLDDARKAVQENRLDKAASSLERAVRLEPRNASIWYDLAQIRLHQKNYAAAEQMANKSISFTKNEDLIKRNRQIIAAAQSARSAGN</sequence>
<dbReference type="AlphaFoldDB" id="A0A2U2AIN1"/>
<protein>
    <submittedName>
        <fullName evidence="4">Uncharacterized protein</fullName>
    </submittedName>
</protein>
<dbReference type="Proteomes" id="UP000244948">
    <property type="component" value="Unassembled WGS sequence"/>
</dbReference>
<dbReference type="SUPFAM" id="SSF48452">
    <property type="entry name" value="TPR-like"/>
    <property type="match status" value="1"/>
</dbReference>
<comment type="caution">
    <text evidence="4">The sequence shown here is derived from an EMBL/GenBank/DDBJ whole genome shotgun (WGS) entry which is preliminary data.</text>
</comment>
<gene>
    <name evidence="4" type="ORF">DC082_07660</name>
</gene>
<accession>A0A2U2AIN1</accession>
<evidence type="ECO:0000256" key="1">
    <source>
        <dbReference type="PROSITE-ProRule" id="PRU00339"/>
    </source>
</evidence>
<feature type="signal peptide" evidence="3">
    <location>
        <begin position="1"/>
        <end position="29"/>
    </location>
</feature>
<name>A0A2U2AIN1_9GAMM</name>
<dbReference type="Pfam" id="PF13432">
    <property type="entry name" value="TPR_16"/>
    <property type="match status" value="1"/>
</dbReference>
<evidence type="ECO:0000313" key="4">
    <source>
        <dbReference type="EMBL" id="PWD82503.1"/>
    </source>
</evidence>
<keyword evidence="3" id="KW-0732">Signal</keyword>
<dbReference type="Gene3D" id="1.25.40.10">
    <property type="entry name" value="Tetratricopeptide repeat domain"/>
    <property type="match status" value="1"/>
</dbReference>
<feature type="chain" id="PRO_5015601838" evidence="3">
    <location>
        <begin position="30"/>
        <end position="248"/>
    </location>
</feature>
<dbReference type="InterPro" id="IPR019734">
    <property type="entry name" value="TPR_rpt"/>
</dbReference>
<feature type="repeat" description="TPR" evidence="1">
    <location>
        <begin position="160"/>
        <end position="193"/>
    </location>
</feature>
<evidence type="ECO:0000313" key="5">
    <source>
        <dbReference type="Proteomes" id="UP000244948"/>
    </source>
</evidence>
<dbReference type="EMBL" id="QEWR01000004">
    <property type="protein sequence ID" value="PWD82503.1"/>
    <property type="molecule type" value="Genomic_DNA"/>
</dbReference>
<dbReference type="PROSITE" id="PS50005">
    <property type="entry name" value="TPR"/>
    <property type="match status" value="1"/>
</dbReference>
<keyword evidence="5" id="KW-1185">Reference proteome</keyword>
<evidence type="ECO:0000256" key="2">
    <source>
        <dbReference type="SAM" id="MobiDB-lite"/>
    </source>
</evidence>
<evidence type="ECO:0000256" key="3">
    <source>
        <dbReference type="SAM" id="SignalP"/>
    </source>
</evidence>